<protein>
    <recommendedName>
        <fullName evidence="1">DUF4301 domain-containing protein</fullName>
    </recommendedName>
</protein>
<dbReference type="RefSeq" id="WP_085097302.1">
    <property type="nucleotide sequence ID" value="NZ_FWZU01000001.1"/>
</dbReference>
<evidence type="ECO:0000259" key="1">
    <source>
        <dbReference type="Pfam" id="PF14134"/>
    </source>
</evidence>
<dbReference type="SUPFAM" id="SSF53448">
    <property type="entry name" value="Nucleotide-diphospho-sugar transferases"/>
    <property type="match status" value="1"/>
</dbReference>
<reference evidence="3" key="1">
    <citation type="submission" date="2017-04" db="EMBL/GenBank/DDBJ databases">
        <authorList>
            <person name="Varghese N."/>
            <person name="Submissions S."/>
        </authorList>
    </citation>
    <scope>NUCLEOTIDE SEQUENCE [LARGE SCALE GENOMIC DNA]</scope>
    <source>
        <strain evidence="3">K3S</strain>
    </source>
</reference>
<dbReference type="Proteomes" id="UP000192906">
    <property type="component" value="Unassembled WGS sequence"/>
</dbReference>
<keyword evidence="3" id="KW-1185">Reference proteome</keyword>
<dbReference type="Pfam" id="PF14134">
    <property type="entry name" value="DUF4301"/>
    <property type="match status" value="1"/>
</dbReference>
<dbReference type="AlphaFoldDB" id="A0A1X7C4L2"/>
<organism evidence="2 3">
    <name type="scientific">Desulfovibrio gilichinskyi</name>
    <dbReference type="NCBI Taxonomy" id="1519643"/>
    <lineage>
        <taxon>Bacteria</taxon>
        <taxon>Pseudomonadati</taxon>
        <taxon>Thermodesulfobacteriota</taxon>
        <taxon>Desulfovibrionia</taxon>
        <taxon>Desulfovibrionales</taxon>
        <taxon>Desulfovibrionaceae</taxon>
        <taxon>Desulfovibrio</taxon>
    </lineage>
</organism>
<accession>A0A1X7C4L2</accession>
<proteinExistence type="predicted"/>
<dbReference type="InterPro" id="IPR029044">
    <property type="entry name" value="Nucleotide-diphossugar_trans"/>
</dbReference>
<evidence type="ECO:0000313" key="2">
    <source>
        <dbReference type="EMBL" id="SME89494.1"/>
    </source>
</evidence>
<gene>
    <name evidence="2" type="ORF">SAMN06295933_0311</name>
</gene>
<dbReference type="OrthoDB" id="5572060at2"/>
<name>A0A1X7C4L2_9BACT</name>
<evidence type="ECO:0000313" key="3">
    <source>
        <dbReference type="Proteomes" id="UP000192906"/>
    </source>
</evidence>
<dbReference type="STRING" id="1519643.SAMN06295933_0311"/>
<dbReference type="InterPro" id="IPR025393">
    <property type="entry name" value="DUF4301"/>
</dbReference>
<dbReference type="EMBL" id="FWZU01000001">
    <property type="protein sequence ID" value="SME89494.1"/>
    <property type="molecule type" value="Genomic_DNA"/>
</dbReference>
<feature type="domain" description="DUF4301" evidence="1">
    <location>
        <begin position="11"/>
        <end position="518"/>
    </location>
</feature>
<sequence length="519" mass="58201">MSTEKDFREVENKLQDIIGDSVSAKVLADQFMRLKKGFTPTKLDRSCTVKDGISIIPQEDKIGLLSVFNAALELGRITKFVPASGAATRMFKFLLEFMKTGHKNFDADLESEESSLEMARVFIASLPKFAFYDDLKTAMKIGGDDLDECLAENDCRTILEYLLTPKGLNYSQFPKGLIPFHVHADGPRTPLEEHVLEAIEYAKDEEGKVRLHFTVAPAHRDQTKAYLSEVIKKFPEYDFDISYSEQSRATDTIAVDLKNEIFRTDDNKVLFRPAGHGALLVNLNELNGDIVFLKNIDNVVPDRLKDDTIEYKKLLGGLLILLQSQVFDCIKMLKKPSLTEFELAVTSLFVVTRLHLTLPKTFFIMDLAAKADILITKLNKPIRVCGMVKNQGDPGGGPFWVVGSDGTISPQIVEKNQVDMNNPKQAEILKSSTHFNPVDIVCGLRDYRGKQFNLMNYTDPETGFISHKSEQGRALKALELPGLWNGSMADWLTIFVEVPLSTFSPVKAVNDLLKDEHQA</sequence>